<accession>A0A4U1I6D2</accession>
<dbReference type="InterPro" id="IPR051310">
    <property type="entry name" value="MCP_chemotaxis"/>
</dbReference>
<dbReference type="InterPro" id="IPR004090">
    <property type="entry name" value="Chemotax_Me-accpt_rcpt"/>
</dbReference>
<dbReference type="OrthoDB" id="9806477at2"/>
<sequence length="520" mass="55086">MRTNLPVTQREYDFPRDATLMSTTDTQSHITYANAAFIQVSGFESEEILGQPHNLVRHPDMPVQAFADMWSTLKAGRSWTALVKNRRKNGDHYWVRANATPVIRNGQVAGYMSVRTKPGRDEVAATEKLYSDFREGRARGLKFHQGLIVRTGVFAWTSLLQTMPVRWRIRAGLSLLLALMTGSAFLFGLRGAMLGSFAGAAAVISLATACWIETQIAMPLQRVLKQALAVAAGQPGENVHLNRVDEIGMILRAVNQAGLNLRSLVDDVGEQLSGLQDATSKITSGNHDLSARSEQAAASLEETASSMEQMTATVTNNAEMAAQASQLAGAASDAAATGNMVVGKVVQTMGDITSASEKISEIIGTIDGIAFQTNILALNAAVEAARAGEQGRGFAVVAGEVRTLAQRSASSAKEIAGLINNSVEKITAGSKLVSQAGASMTEIMAQVARVTDLINEISSATKEQSDGISQVNLAVTQLDQMTQQNAGLVQQAATATETLGARAQNLVEAVAVFRGSGVAA</sequence>
<evidence type="ECO:0000313" key="16">
    <source>
        <dbReference type="Proteomes" id="UP000305539"/>
    </source>
</evidence>
<evidence type="ECO:0000256" key="3">
    <source>
        <dbReference type="ARBA" id="ARBA00022481"/>
    </source>
</evidence>
<dbReference type="Gene3D" id="3.30.450.20">
    <property type="entry name" value="PAS domain"/>
    <property type="match status" value="1"/>
</dbReference>
<dbReference type="CDD" id="cd11386">
    <property type="entry name" value="MCP_signal"/>
    <property type="match status" value="1"/>
</dbReference>
<dbReference type="NCBIfam" id="TIGR00229">
    <property type="entry name" value="sensory_box"/>
    <property type="match status" value="1"/>
</dbReference>
<dbReference type="Gene3D" id="1.10.287.950">
    <property type="entry name" value="Methyl-accepting chemotaxis protein"/>
    <property type="match status" value="1"/>
</dbReference>
<dbReference type="GO" id="GO:0005886">
    <property type="term" value="C:plasma membrane"/>
    <property type="evidence" value="ECO:0007669"/>
    <property type="project" value="UniProtKB-SubCell"/>
</dbReference>
<dbReference type="InterPro" id="IPR000014">
    <property type="entry name" value="PAS"/>
</dbReference>
<dbReference type="Pfam" id="PF08447">
    <property type="entry name" value="PAS_3"/>
    <property type="match status" value="1"/>
</dbReference>
<dbReference type="PANTHER" id="PTHR43531:SF7">
    <property type="entry name" value="AEROTAXIS RECEPTOR"/>
    <property type="match status" value="1"/>
</dbReference>
<dbReference type="SUPFAM" id="SSF55785">
    <property type="entry name" value="PYP-like sensor domain (PAS domain)"/>
    <property type="match status" value="1"/>
</dbReference>
<dbReference type="InterPro" id="IPR004089">
    <property type="entry name" value="MCPsignal_dom"/>
</dbReference>
<feature type="domain" description="Methyl-accepting transducer" evidence="12">
    <location>
        <begin position="271"/>
        <end position="500"/>
    </location>
</feature>
<dbReference type="CDD" id="cd00130">
    <property type="entry name" value="PAS"/>
    <property type="match status" value="1"/>
</dbReference>
<comment type="subcellular location">
    <subcellularLocation>
        <location evidence="1">Cell inner membrane</location>
        <topology evidence="1">Multi-pass membrane protein</topology>
    </subcellularLocation>
</comment>
<dbReference type="PROSITE" id="PS50111">
    <property type="entry name" value="CHEMOTAXIS_TRANSDUC_2"/>
    <property type="match status" value="1"/>
</dbReference>
<keyword evidence="8 11" id="KW-0472">Membrane</keyword>
<dbReference type="GO" id="GO:0004888">
    <property type="term" value="F:transmembrane signaling receptor activity"/>
    <property type="evidence" value="ECO:0007669"/>
    <property type="project" value="InterPro"/>
</dbReference>
<keyword evidence="6 11" id="KW-0812">Transmembrane</keyword>
<reference evidence="15 16" key="1">
    <citation type="submission" date="2019-04" db="EMBL/GenBank/DDBJ databases">
        <title>Trinickia sp. 7GSK02, isolated from subtropical forest soil.</title>
        <authorList>
            <person name="Gao Z.-H."/>
            <person name="Qiu L.-H."/>
        </authorList>
    </citation>
    <scope>NUCLEOTIDE SEQUENCE [LARGE SCALE GENOMIC DNA]</scope>
    <source>
        <strain evidence="15 16">7GSK02</strain>
    </source>
</reference>
<dbReference type="InterPro" id="IPR035965">
    <property type="entry name" value="PAS-like_dom_sf"/>
</dbReference>
<evidence type="ECO:0000256" key="7">
    <source>
        <dbReference type="ARBA" id="ARBA00022989"/>
    </source>
</evidence>
<feature type="domain" description="HAMP" evidence="14">
    <location>
        <begin position="214"/>
        <end position="266"/>
    </location>
</feature>
<evidence type="ECO:0000256" key="9">
    <source>
        <dbReference type="ARBA" id="ARBA00029447"/>
    </source>
</evidence>
<keyword evidence="5" id="KW-0997">Cell inner membrane</keyword>
<keyword evidence="2" id="KW-1003">Cell membrane</keyword>
<dbReference type="AlphaFoldDB" id="A0A4U1I6D2"/>
<dbReference type="Proteomes" id="UP000305539">
    <property type="component" value="Unassembled WGS sequence"/>
</dbReference>
<evidence type="ECO:0000313" key="15">
    <source>
        <dbReference type="EMBL" id="TKC88755.1"/>
    </source>
</evidence>
<dbReference type="EMBL" id="SWJE01000006">
    <property type="protein sequence ID" value="TKC88755.1"/>
    <property type="molecule type" value="Genomic_DNA"/>
</dbReference>
<dbReference type="InterPro" id="IPR013655">
    <property type="entry name" value="PAS_fold_3"/>
</dbReference>
<dbReference type="GO" id="GO:0052131">
    <property type="term" value="P:positive aerotaxis"/>
    <property type="evidence" value="ECO:0007669"/>
    <property type="project" value="UniProtKB-ARBA"/>
</dbReference>
<dbReference type="FunFam" id="1.10.287.950:FF:000001">
    <property type="entry name" value="Methyl-accepting chemotaxis sensory transducer"/>
    <property type="match status" value="1"/>
</dbReference>
<proteinExistence type="inferred from homology"/>
<evidence type="ECO:0000256" key="11">
    <source>
        <dbReference type="SAM" id="Phobius"/>
    </source>
</evidence>
<dbReference type="SUPFAM" id="SSF58104">
    <property type="entry name" value="Methyl-accepting chemotaxis protein (MCP) signaling domain"/>
    <property type="match status" value="1"/>
</dbReference>
<organism evidence="15 16">
    <name type="scientific">Trinickia terrae</name>
    <dbReference type="NCBI Taxonomy" id="2571161"/>
    <lineage>
        <taxon>Bacteria</taxon>
        <taxon>Pseudomonadati</taxon>
        <taxon>Pseudomonadota</taxon>
        <taxon>Betaproteobacteria</taxon>
        <taxon>Burkholderiales</taxon>
        <taxon>Burkholderiaceae</taxon>
        <taxon>Trinickia</taxon>
    </lineage>
</organism>
<evidence type="ECO:0000259" key="12">
    <source>
        <dbReference type="PROSITE" id="PS50111"/>
    </source>
</evidence>
<dbReference type="FunFam" id="3.30.450.20:FF:000046">
    <property type="entry name" value="Aerotaxis sensor receptor"/>
    <property type="match status" value="1"/>
</dbReference>
<dbReference type="Pfam" id="PF00015">
    <property type="entry name" value="MCPsignal"/>
    <property type="match status" value="1"/>
</dbReference>
<evidence type="ECO:0000256" key="6">
    <source>
        <dbReference type="ARBA" id="ARBA00022692"/>
    </source>
</evidence>
<keyword evidence="3" id="KW-0488">Methylation</keyword>
<name>A0A4U1I6D2_9BURK</name>
<dbReference type="InterPro" id="IPR003660">
    <property type="entry name" value="HAMP_dom"/>
</dbReference>
<feature type="domain" description="PAS" evidence="13">
    <location>
        <begin position="25"/>
        <end position="60"/>
    </location>
</feature>
<keyword evidence="10" id="KW-0807">Transducer</keyword>
<dbReference type="RefSeq" id="WP_136895216.1">
    <property type="nucleotide sequence ID" value="NZ_SWJE01000006.1"/>
</dbReference>
<gene>
    <name evidence="15" type="ORF">FAZ69_13475</name>
</gene>
<evidence type="ECO:0000256" key="4">
    <source>
        <dbReference type="ARBA" id="ARBA00022500"/>
    </source>
</evidence>
<evidence type="ECO:0000256" key="1">
    <source>
        <dbReference type="ARBA" id="ARBA00004429"/>
    </source>
</evidence>
<dbReference type="GO" id="GO:0007165">
    <property type="term" value="P:signal transduction"/>
    <property type="evidence" value="ECO:0007669"/>
    <property type="project" value="UniProtKB-KW"/>
</dbReference>
<comment type="caution">
    <text evidence="15">The sequence shown here is derived from an EMBL/GenBank/DDBJ whole genome shotgun (WGS) entry which is preliminary data.</text>
</comment>
<feature type="transmembrane region" description="Helical" evidence="11">
    <location>
        <begin position="169"/>
        <end position="187"/>
    </location>
</feature>
<evidence type="ECO:0000256" key="5">
    <source>
        <dbReference type="ARBA" id="ARBA00022519"/>
    </source>
</evidence>
<protein>
    <submittedName>
        <fullName evidence="15">PAS domain S-box protein</fullName>
    </submittedName>
</protein>
<dbReference type="PRINTS" id="PR00260">
    <property type="entry name" value="CHEMTRNSDUCR"/>
</dbReference>
<dbReference type="PANTHER" id="PTHR43531">
    <property type="entry name" value="PROTEIN ICFG"/>
    <property type="match status" value="1"/>
</dbReference>
<evidence type="ECO:0000259" key="13">
    <source>
        <dbReference type="PROSITE" id="PS50112"/>
    </source>
</evidence>
<dbReference type="SMART" id="SM00283">
    <property type="entry name" value="MA"/>
    <property type="match status" value="1"/>
</dbReference>
<evidence type="ECO:0000256" key="10">
    <source>
        <dbReference type="PROSITE-ProRule" id="PRU00284"/>
    </source>
</evidence>
<dbReference type="PROSITE" id="PS50112">
    <property type="entry name" value="PAS"/>
    <property type="match status" value="1"/>
</dbReference>
<keyword evidence="7 11" id="KW-1133">Transmembrane helix</keyword>
<evidence type="ECO:0000259" key="14">
    <source>
        <dbReference type="PROSITE" id="PS50885"/>
    </source>
</evidence>
<evidence type="ECO:0000256" key="2">
    <source>
        <dbReference type="ARBA" id="ARBA00022475"/>
    </source>
</evidence>
<keyword evidence="4" id="KW-0145">Chemotaxis</keyword>
<keyword evidence="16" id="KW-1185">Reference proteome</keyword>
<dbReference type="PROSITE" id="PS50885">
    <property type="entry name" value="HAMP"/>
    <property type="match status" value="1"/>
</dbReference>
<evidence type="ECO:0000256" key="8">
    <source>
        <dbReference type="ARBA" id="ARBA00023136"/>
    </source>
</evidence>
<dbReference type="CDD" id="cd06225">
    <property type="entry name" value="HAMP"/>
    <property type="match status" value="1"/>
</dbReference>
<comment type="similarity">
    <text evidence="9">Belongs to the methyl-accepting chemotaxis (MCP) protein family.</text>
</comment>